<keyword evidence="1 4" id="KW-0121">Carboxypeptidase</keyword>
<feature type="active site" description="Proton donor/acceptor" evidence="3">
    <location>
        <position position="271"/>
    </location>
</feature>
<dbReference type="AlphaFoldDB" id="A0A6N8FQJ7"/>
<name>A0A6N8FQJ7_9CHRO</name>
<dbReference type="EMBL" id="NAPY01000003">
    <property type="protein sequence ID" value="MUL35463.1"/>
    <property type="molecule type" value="Genomic_DNA"/>
</dbReference>
<gene>
    <name evidence="4" type="ORF">BWI75_03585</name>
</gene>
<dbReference type="SUPFAM" id="SSF55486">
    <property type="entry name" value="Metalloproteases ('zincins'), catalytic domain"/>
    <property type="match status" value="1"/>
</dbReference>
<dbReference type="CDD" id="cd06460">
    <property type="entry name" value="M32_Taq"/>
    <property type="match status" value="1"/>
</dbReference>
<feature type="binding site" evidence="2">
    <location>
        <position position="270"/>
    </location>
    <ligand>
        <name>Zn(2+)</name>
        <dbReference type="ChEBI" id="CHEBI:29105"/>
        <note>catalytic</note>
    </ligand>
</feature>
<sequence length="507" mass="58052">MQTLEKTHPKLQELKTRLTEINDIESAASLLYWDQATYMPPGGAAARGRQLATLRHIAHTKFTDPTIGQLLADLSSYESSLPNDSDEASLIRVTRRDYERAVKIPADFTARFSQHSTETYEVWAKARSANDFATIYPYLEKTLELSRELANFFPGYEHIADPLIEEADYGMKATSVRELFAELRQQLVPIVEAISAQPVTDASCLHQHFPEAEQIAFSLKVIEKLGYDFQRGRQDKTLHPFMTKFSTGDVRITTRIRENDLNEGLFSTIHETGHALYEQGVNRDFEATPLAGGTSSGVHESQSRLWENMVGRSRHFWQFFYPQLQAQFPSQMRDVPLETFYRAINKVERSLIRTDADEVTYNLHVMIRFDLELQLLEGTLAVRDLPEAWNERYRSDFGIVPPNDSNGVLQDVHWYGGMIGGMFQGYTLGNLMSAQFFQAALQTHPQISLEIEQGNFDTLHNWLKANIYQHGRKYTAAEIVERATGKVLSIEPFMLYIRRKFGELYSL</sequence>
<evidence type="ECO:0000313" key="5">
    <source>
        <dbReference type="Proteomes" id="UP000441797"/>
    </source>
</evidence>
<dbReference type="RefSeq" id="WP_105218116.1">
    <property type="nucleotide sequence ID" value="NZ_CAWNSU010000075.1"/>
</dbReference>
<dbReference type="PROSITE" id="PS52034">
    <property type="entry name" value="PEPTIDASE_M32"/>
    <property type="match status" value="1"/>
</dbReference>
<comment type="function">
    <text evidence="1">Broad specificity carboxypetidase that releases amino acids sequentially from the C-terminus, including neutral, aromatic, polar and basic residues.</text>
</comment>
<accession>A0A6N8FQJ7</accession>
<dbReference type="GO" id="GO:0004181">
    <property type="term" value="F:metallocarboxypeptidase activity"/>
    <property type="evidence" value="ECO:0007669"/>
    <property type="project" value="UniProtKB-UniRule"/>
</dbReference>
<dbReference type="EC" id="3.4.17.19" evidence="1"/>
<dbReference type="Proteomes" id="UP000441797">
    <property type="component" value="Unassembled WGS sequence"/>
</dbReference>
<keyword evidence="1" id="KW-0645">Protease</keyword>
<evidence type="ECO:0000313" key="4">
    <source>
        <dbReference type="EMBL" id="MUL35463.1"/>
    </source>
</evidence>
<comment type="catalytic activity">
    <reaction evidence="1">
        <text>Release of a C-terminal amino acid with broad specificity, except for -Pro.</text>
        <dbReference type="EC" id="3.4.17.19"/>
    </reaction>
</comment>
<dbReference type="Gene3D" id="1.10.1370.30">
    <property type="match status" value="1"/>
</dbReference>
<keyword evidence="5" id="KW-1185">Reference proteome</keyword>
<feature type="binding site" evidence="2">
    <location>
        <position position="300"/>
    </location>
    <ligand>
        <name>Zn(2+)</name>
        <dbReference type="ChEBI" id="CHEBI:29105"/>
        <note>catalytic</note>
    </ligand>
</feature>
<reference evidence="4 5" key="1">
    <citation type="journal article" date="2019" name="Front. Microbiol.">
        <title>Genomic Features for Desiccation Tolerance and Sugar Biosynthesis in the Extremophile Gloeocapsopsis sp. UTEX B3054.</title>
        <authorList>
            <person name="Urrejola C."/>
            <person name="Alcorta J."/>
            <person name="Salas L."/>
            <person name="Vasquez M."/>
            <person name="Polz M.F."/>
            <person name="Vicuna R."/>
            <person name="Diez B."/>
        </authorList>
    </citation>
    <scope>NUCLEOTIDE SEQUENCE [LARGE SCALE GENOMIC DNA]</scope>
    <source>
        <strain evidence="4 5">1H9</strain>
    </source>
</reference>
<keyword evidence="1 2" id="KW-0479">Metal-binding</keyword>
<proteinExistence type="inferred from homology"/>
<organism evidence="4 5">
    <name type="scientific">Gloeocapsopsis dulcis AAB1 = 1H9</name>
    <dbReference type="NCBI Taxonomy" id="1433147"/>
    <lineage>
        <taxon>Bacteria</taxon>
        <taxon>Bacillati</taxon>
        <taxon>Cyanobacteriota</taxon>
        <taxon>Cyanophyceae</taxon>
        <taxon>Oscillatoriophycideae</taxon>
        <taxon>Chroococcales</taxon>
        <taxon>Chroococcaceae</taxon>
        <taxon>Gloeocapsopsis</taxon>
        <taxon>Gloeocapsopsis dulcis</taxon>
    </lineage>
</organism>
<comment type="cofactor">
    <cofactor evidence="2">
        <name>Zn(2+)</name>
        <dbReference type="ChEBI" id="CHEBI:29105"/>
    </cofactor>
    <text evidence="2">Binds 1 zinc ion per subunit.</text>
</comment>
<comment type="caution">
    <text evidence="4">The sequence shown here is derived from an EMBL/GenBank/DDBJ whole genome shotgun (WGS) entry which is preliminary data.</text>
</comment>
<dbReference type="GO" id="GO:0006508">
    <property type="term" value="P:proteolysis"/>
    <property type="evidence" value="ECO:0007669"/>
    <property type="project" value="UniProtKB-UniRule"/>
</dbReference>
<dbReference type="PRINTS" id="PR00998">
    <property type="entry name" value="CRBOXYPTASET"/>
</dbReference>
<keyword evidence="2" id="KW-0862">Zinc</keyword>
<evidence type="ECO:0000256" key="1">
    <source>
        <dbReference type="PIRNR" id="PIRNR006615"/>
    </source>
</evidence>
<feature type="binding site" evidence="2">
    <location>
        <position position="274"/>
    </location>
    <ligand>
        <name>Zn(2+)</name>
        <dbReference type="ChEBI" id="CHEBI:29105"/>
        <note>catalytic</note>
    </ligand>
</feature>
<evidence type="ECO:0000256" key="3">
    <source>
        <dbReference type="PIRSR" id="PIRSR006615-2"/>
    </source>
</evidence>
<dbReference type="Pfam" id="PF02074">
    <property type="entry name" value="Peptidase_M32"/>
    <property type="match status" value="1"/>
</dbReference>
<keyword evidence="1" id="KW-0482">Metalloprotease</keyword>
<comment type="similarity">
    <text evidence="1">Belongs to the peptidase M32 family.</text>
</comment>
<evidence type="ECO:0000256" key="2">
    <source>
        <dbReference type="PIRSR" id="PIRSR006615-1"/>
    </source>
</evidence>
<dbReference type="PIRSF" id="PIRSF006615">
    <property type="entry name" value="Zn_crbxpep_Taq"/>
    <property type="match status" value="1"/>
</dbReference>
<dbReference type="PANTHER" id="PTHR34217">
    <property type="entry name" value="METAL-DEPENDENT CARBOXYPEPTIDASE"/>
    <property type="match status" value="1"/>
</dbReference>
<dbReference type="InterPro" id="IPR001333">
    <property type="entry name" value="Peptidase_M32_Taq"/>
</dbReference>
<protein>
    <recommendedName>
        <fullName evidence="1">Metal-dependent carboxypeptidase</fullName>
        <ecNumber evidence="1">3.4.17.19</ecNumber>
    </recommendedName>
</protein>
<dbReference type="GO" id="GO:0046872">
    <property type="term" value="F:metal ion binding"/>
    <property type="evidence" value="ECO:0007669"/>
    <property type="project" value="UniProtKB-KW"/>
</dbReference>
<keyword evidence="1" id="KW-0378">Hydrolase</keyword>
<dbReference type="PANTHER" id="PTHR34217:SF1">
    <property type="entry name" value="CARBOXYPEPTIDASE 1"/>
    <property type="match status" value="1"/>
</dbReference>
<dbReference type="OrthoDB" id="9772308at2"/>